<proteinExistence type="predicted"/>
<reference evidence="1 2" key="1">
    <citation type="submission" date="2019-07" db="EMBL/GenBank/DDBJ databases">
        <title>The pathways for chlorine oxyanion respiration interact through the shared metabolite chlorate.</title>
        <authorList>
            <person name="Barnum T.P."/>
            <person name="Cheng Y."/>
            <person name="Hill K.A."/>
            <person name="Lucas L.N."/>
            <person name="Carlson H.K."/>
            <person name="Coates J.D."/>
        </authorList>
    </citation>
    <scope>NUCLEOTIDE SEQUENCE [LARGE SCALE GENOMIC DNA]</scope>
    <source>
        <strain evidence="1">BK-3</strain>
    </source>
</reference>
<evidence type="ECO:0000313" key="2">
    <source>
        <dbReference type="Proteomes" id="UP000317355"/>
    </source>
</evidence>
<evidence type="ECO:0000313" key="1">
    <source>
        <dbReference type="EMBL" id="TVT55410.1"/>
    </source>
</evidence>
<dbReference type="EMBL" id="VMRY01000034">
    <property type="protein sequence ID" value="TVT55410.1"/>
    <property type="molecule type" value="Genomic_DNA"/>
</dbReference>
<dbReference type="Proteomes" id="UP000317355">
    <property type="component" value="Unassembled WGS sequence"/>
</dbReference>
<gene>
    <name evidence="1" type="ORF">FHK82_08625</name>
</gene>
<accession>A0A558D317</accession>
<dbReference type="InterPro" id="IPR018772">
    <property type="entry name" value="Transcription_activator_HlyU"/>
</dbReference>
<sequence>MGLLTFLKSLVSSIESDSSPPLPTEEYKGFQITPDPLLENGQYRVRGDIRQGEQSHTFIRADQLPTRELCAKETQRKARVLIDQQGNALFK</sequence>
<protein>
    <submittedName>
        <fullName evidence="1">Uncharacterized protein</fullName>
    </submittedName>
</protein>
<organism evidence="1 2">
    <name type="scientific">Sedimenticola thiotaurini</name>
    <dbReference type="NCBI Taxonomy" id="1543721"/>
    <lineage>
        <taxon>Bacteria</taxon>
        <taxon>Pseudomonadati</taxon>
        <taxon>Pseudomonadota</taxon>
        <taxon>Gammaproteobacteria</taxon>
        <taxon>Chromatiales</taxon>
        <taxon>Sedimenticolaceae</taxon>
        <taxon>Sedimenticola</taxon>
    </lineage>
</organism>
<comment type="caution">
    <text evidence="1">The sequence shown here is derived from an EMBL/GenBank/DDBJ whole genome shotgun (WGS) entry which is preliminary data.</text>
</comment>
<dbReference type="Pfam" id="PF10115">
    <property type="entry name" value="HlyU"/>
    <property type="match status" value="1"/>
</dbReference>
<name>A0A558D317_9GAMM</name>
<dbReference type="AlphaFoldDB" id="A0A558D317"/>